<dbReference type="KEGG" id="pchm:VFPPC_18334"/>
<evidence type="ECO:0000313" key="2">
    <source>
        <dbReference type="EMBL" id="OWT42532.1"/>
    </source>
</evidence>
<keyword evidence="3" id="KW-1185">Reference proteome</keyword>
<protein>
    <recommendedName>
        <fullName evidence="4">Secreted protein</fullName>
    </recommendedName>
</protein>
<gene>
    <name evidence="2" type="ORF">VFPPC_18334</name>
</gene>
<dbReference type="AlphaFoldDB" id="A0A219APP4"/>
<proteinExistence type="predicted"/>
<dbReference type="GeneID" id="33937144"/>
<feature type="chain" id="PRO_5013211054" description="Secreted protein" evidence="1">
    <location>
        <begin position="20"/>
        <end position="112"/>
    </location>
</feature>
<evidence type="ECO:0008006" key="4">
    <source>
        <dbReference type="Google" id="ProtNLM"/>
    </source>
</evidence>
<accession>A0A219APP4</accession>
<dbReference type="Proteomes" id="UP000078397">
    <property type="component" value="Unassembled WGS sequence"/>
</dbReference>
<keyword evidence="1" id="KW-0732">Signal</keyword>
<sequence>MTQLLFTLVWGGAVDGCSSGQYDRSAWLGSSIKQRWRSLTGEVNPTMAGSKKERINDGAWAASRWTTSQHIADCANAETTWPSSTDQMARGRLVAGSRHESVAERLLKVVLQ</sequence>
<evidence type="ECO:0000256" key="1">
    <source>
        <dbReference type="SAM" id="SignalP"/>
    </source>
</evidence>
<dbReference type="EMBL" id="LSBJ02000013">
    <property type="protein sequence ID" value="OWT42532.1"/>
    <property type="molecule type" value="Genomic_DNA"/>
</dbReference>
<name>A0A219APP4_METCM</name>
<evidence type="ECO:0000313" key="3">
    <source>
        <dbReference type="Proteomes" id="UP000078397"/>
    </source>
</evidence>
<reference evidence="2 3" key="1">
    <citation type="journal article" date="2016" name="PLoS Pathog.">
        <title>Biosynthesis of antibiotic leucinostatins in bio-control fungus Purpureocillium lilacinum and their inhibition on phytophthora revealed by genome mining.</title>
        <authorList>
            <person name="Wang G."/>
            <person name="Liu Z."/>
            <person name="Lin R."/>
            <person name="Li E."/>
            <person name="Mao Z."/>
            <person name="Ling J."/>
            <person name="Yang Y."/>
            <person name="Yin W.B."/>
            <person name="Xie B."/>
        </authorList>
    </citation>
    <scope>NUCLEOTIDE SEQUENCE [LARGE SCALE GENOMIC DNA]</scope>
    <source>
        <strain evidence="2">170</strain>
    </source>
</reference>
<organism evidence="2 3">
    <name type="scientific">Pochonia chlamydosporia 170</name>
    <dbReference type="NCBI Taxonomy" id="1380566"/>
    <lineage>
        <taxon>Eukaryota</taxon>
        <taxon>Fungi</taxon>
        <taxon>Dikarya</taxon>
        <taxon>Ascomycota</taxon>
        <taxon>Pezizomycotina</taxon>
        <taxon>Sordariomycetes</taxon>
        <taxon>Hypocreomycetidae</taxon>
        <taxon>Hypocreales</taxon>
        <taxon>Clavicipitaceae</taxon>
        <taxon>Pochonia</taxon>
    </lineage>
</organism>
<comment type="caution">
    <text evidence="2">The sequence shown here is derived from an EMBL/GenBank/DDBJ whole genome shotgun (WGS) entry which is preliminary data.</text>
</comment>
<feature type="signal peptide" evidence="1">
    <location>
        <begin position="1"/>
        <end position="19"/>
    </location>
</feature>
<dbReference type="RefSeq" id="XP_022285041.1">
    <property type="nucleotide sequence ID" value="XM_022429960.1"/>
</dbReference>